<dbReference type="GO" id="GO:0005634">
    <property type="term" value="C:nucleus"/>
    <property type="evidence" value="ECO:0007669"/>
    <property type="project" value="UniProtKB-SubCell"/>
</dbReference>
<feature type="region of interest" description="Disordered" evidence="11">
    <location>
        <begin position="456"/>
        <end position="507"/>
    </location>
</feature>
<evidence type="ECO:0000259" key="12">
    <source>
        <dbReference type="Pfam" id="PF03914"/>
    </source>
</evidence>
<feature type="region of interest" description="Disordered" evidence="11">
    <location>
        <begin position="694"/>
        <end position="767"/>
    </location>
</feature>
<comment type="similarity">
    <text evidence="2">Belongs to the CBF/MAK21 family.</text>
</comment>
<keyword evidence="3" id="KW-0597">Phosphoprotein</keyword>
<dbReference type="EMBL" id="JAFNEN010000018">
    <property type="protein sequence ID" value="KAG8200238.1"/>
    <property type="molecule type" value="Genomic_DNA"/>
</dbReference>
<organism evidence="13 14">
    <name type="scientific">Oedothorax gibbosus</name>
    <dbReference type="NCBI Taxonomy" id="931172"/>
    <lineage>
        <taxon>Eukaryota</taxon>
        <taxon>Metazoa</taxon>
        <taxon>Ecdysozoa</taxon>
        <taxon>Arthropoda</taxon>
        <taxon>Chelicerata</taxon>
        <taxon>Arachnida</taxon>
        <taxon>Araneae</taxon>
        <taxon>Araneomorphae</taxon>
        <taxon>Entelegynae</taxon>
        <taxon>Araneoidea</taxon>
        <taxon>Linyphiidae</taxon>
        <taxon>Erigoninae</taxon>
        <taxon>Oedothorax</taxon>
    </lineage>
</organism>
<comment type="function">
    <text evidence="9">Stimulates transcription from the HSP70 promoter.</text>
</comment>
<evidence type="ECO:0000256" key="7">
    <source>
        <dbReference type="ARBA" id="ARBA00023242"/>
    </source>
</evidence>
<comment type="subcellular location">
    <subcellularLocation>
        <location evidence="1">Nucleus</location>
    </subcellularLocation>
</comment>
<keyword evidence="6" id="KW-0804">Transcription</keyword>
<comment type="caution">
    <text evidence="13">The sequence shown here is derived from an EMBL/GenBank/DDBJ whole genome shotgun (WGS) entry which is preliminary data.</text>
</comment>
<dbReference type="FunFam" id="1.25.10.10:FF:000805">
    <property type="entry name" value="Similar to transcription factor CBF/MAK21"/>
    <property type="match status" value="1"/>
</dbReference>
<dbReference type="Pfam" id="PF03914">
    <property type="entry name" value="CBF"/>
    <property type="match status" value="1"/>
</dbReference>
<evidence type="ECO:0000256" key="6">
    <source>
        <dbReference type="ARBA" id="ARBA00023163"/>
    </source>
</evidence>
<evidence type="ECO:0000256" key="1">
    <source>
        <dbReference type="ARBA" id="ARBA00004123"/>
    </source>
</evidence>
<evidence type="ECO:0000256" key="10">
    <source>
        <dbReference type="ARBA" id="ARBA00073389"/>
    </source>
</evidence>
<keyword evidence="7" id="KW-0539">Nucleus</keyword>
<dbReference type="InterPro" id="IPR016024">
    <property type="entry name" value="ARM-type_fold"/>
</dbReference>
<protein>
    <recommendedName>
        <fullName evidence="10">CCAAT/enhancer-binding protein zeta</fullName>
    </recommendedName>
    <alternativeName>
        <fullName evidence="8">CCAAT-box-binding transcription factor</fullName>
    </alternativeName>
</protein>
<feature type="region of interest" description="Disordered" evidence="11">
    <location>
        <begin position="785"/>
        <end position="843"/>
    </location>
</feature>
<evidence type="ECO:0000313" key="14">
    <source>
        <dbReference type="Proteomes" id="UP000827092"/>
    </source>
</evidence>
<evidence type="ECO:0000256" key="5">
    <source>
        <dbReference type="ARBA" id="ARBA00023159"/>
    </source>
</evidence>
<feature type="compositionally biased region" description="Basic and acidic residues" evidence="11">
    <location>
        <begin position="477"/>
        <end position="493"/>
    </location>
</feature>
<keyword evidence="4" id="KW-0805">Transcription regulation</keyword>
<gene>
    <name evidence="13" type="ORF">JTE90_025014</name>
</gene>
<dbReference type="SUPFAM" id="SSF48371">
    <property type="entry name" value="ARM repeat"/>
    <property type="match status" value="1"/>
</dbReference>
<evidence type="ECO:0000256" key="4">
    <source>
        <dbReference type="ARBA" id="ARBA00023015"/>
    </source>
</evidence>
<dbReference type="PANTHER" id="PTHR12048:SF0">
    <property type="entry name" value="CCAAT_ENHANCER-BINDING PROTEIN ZETA"/>
    <property type="match status" value="1"/>
</dbReference>
<evidence type="ECO:0000313" key="13">
    <source>
        <dbReference type="EMBL" id="KAG8200238.1"/>
    </source>
</evidence>
<evidence type="ECO:0000256" key="11">
    <source>
        <dbReference type="SAM" id="MobiDB-lite"/>
    </source>
</evidence>
<evidence type="ECO:0000256" key="8">
    <source>
        <dbReference type="ARBA" id="ARBA00031941"/>
    </source>
</evidence>
<dbReference type="Proteomes" id="UP000827092">
    <property type="component" value="Unassembled WGS sequence"/>
</dbReference>
<feature type="compositionally biased region" description="Basic residues" evidence="11">
    <location>
        <begin position="817"/>
        <end position="843"/>
    </location>
</feature>
<feature type="compositionally biased region" description="Basic and acidic residues" evidence="11">
    <location>
        <begin position="798"/>
        <end position="816"/>
    </location>
</feature>
<keyword evidence="14" id="KW-1185">Reference proteome</keyword>
<proteinExistence type="inferred from homology"/>
<name>A0AAV6VWV6_9ARAC</name>
<dbReference type="InterPro" id="IPR005612">
    <property type="entry name" value="CCAAT-binding_factor"/>
</dbReference>
<evidence type="ECO:0000256" key="9">
    <source>
        <dbReference type="ARBA" id="ARBA00058879"/>
    </source>
</evidence>
<dbReference type="InterPro" id="IPR040155">
    <property type="entry name" value="CEBPZ/Mak21-like"/>
</dbReference>
<accession>A0AAV6VWV6</accession>
<feature type="domain" description="CCAAT-binding factor" evidence="12">
    <location>
        <begin position="353"/>
        <end position="551"/>
    </location>
</feature>
<reference evidence="13 14" key="1">
    <citation type="journal article" date="2022" name="Nat. Ecol. Evol.">
        <title>A masculinizing supergene underlies an exaggerated male reproductive morph in a spider.</title>
        <authorList>
            <person name="Hendrickx F."/>
            <person name="De Corte Z."/>
            <person name="Sonet G."/>
            <person name="Van Belleghem S.M."/>
            <person name="Kostlbacher S."/>
            <person name="Vangestel C."/>
        </authorList>
    </citation>
    <scope>NUCLEOTIDE SEQUENCE [LARGE SCALE GENOMIC DNA]</scope>
    <source>
        <strain evidence="13">W744_W776</strain>
    </source>
</reference>
<dbReference type="AlphaFoldDB" id="A0AAV6VWV6"/>
<evidence type="ECO:0000256" key="3">
    <source>
        <dbReference type="ARBA" id="ARBA00022553"/>
    </source>
</evidence>
<dbReference type="PANTHER" id="PTHR12048">
    <property type="entry name" value="CCAAT-BINDING FACTOR-RELATED"/>
    <property type="match status" value="1"/>
</dbReference>
<feature type="compositionally biased region" description="Acidic residues" evidence="11">
    <location>
        <begin position="458"/>
        <end position="476"/>
    </location>
</feature>
<evidence type="ECO:0000256" key="2">
    <source>
        <dbReference type="ARBA" id="ARBA00007797"/>
    </source>
</evidence>
<sequence>MKIENLSIKPDIKWFEQLPKSEKVKSDVKPDIEIALKAEAQNLLESEAKQYQKLKENRHDKDFLWIKKILQAGTLSDKVSAHTLLIQDSPVYSLSSLETLVGMVNTKGKRECLMAMDTLQELFAAVLLADDRKLKLFSEQPLEHLSELSKGAPILRKRYLMLWEFEDQLKILYKKFLTNLENVSHDTIEKTKVKAITVMARLLTENCEEEQYLLERLVNKMGDPVAKVGSHVCHQLGSILHHHGDMKTVIVQEVERLIFRPNLAERAKYYALCFLNQIILSHDEFQLANHLIMIYFGQFKLFVRKGEVNTKMMSALLTGVARAYPYAKLKDNVIIEQLDAMYRLVHMVSFNISVQALMLIFQVLDSGDSISDRFYSVLYRKLFDPELATSSRQASVLNLVYRALKKDVAVVRIKAFVKRLLQVALYQAPSLQSGILILISELNKLHPTLLEVKKSFESDSESEEHYEDAPDEDENEDSKPETKTETETEDIKPKVKPSWVHKPHVRKAKTNSKSAYDFDCRNPLSANAESQQMWELLHLKNCFHPSVSLFAHQVANSNPIKYSGDPLLDFTTARFLDRFVYRNPKKPSDGFQTNPKTKVFAKRKLKESLHPKKEVLSNEYLQQREDRVPIEERFIYKYLQNRASQKGKSTKEDSDIESICSEDFEKLLDEIHPEDEGKDSLNFYKELGMHKLKNKAANKRAASDSEEDEVDDGADDSELEDEIDFGGEDFEDIDDLDVCEEDFVGGMEDDEDEPRHKSKKSKRIGSLMDDNLLADADEFSTLLEESGGSGMVTSEAVSNKDKSSAKQMKWEQERHGSIKRSQSKKKFGGRKNWKGQPRKKQRV</sequence>
<keyword evidence="5" id="KW-0010">Activator</keyword>
<feature type="compositionally biased region" description="Acidic residues" evidence="11">
    <location>
        <begin position="704"/>
        <end position="752"/>
    </location>
</feature>